<comment type="caution">
    <text evidence="2">The sequence shown here is derived from an EMBL/GenBank/DDBJ whole genome shotgun (WGS) entry which is preliminary data.</text>
</comment>
<comment type="similarity">
    <text evidence="1">Belongs to the enoyl-CoA hydratase/isomerase family.</text>
</comment>
<reference evidence="2" key="1">
    <citation type="journal article" date="2014" name="Front. Microbiol.">
        <title>High frequency of phylogenetically diverse reductive dehalogenase-homologous genes in deep subseafloor sedimentary metagenomes.</title>
        <authorList>
            <person name="Kawai M."/>
            <person name="Futagami T."/>
            <person name="Toyoda A."/>
            <person name="Takaki Y."/>
            <person name="Nishi S."/>
            <person name="Hori S."/>
            <person name="Arai W."/>
            <person name="Tsubouchi T."/>
            <person name="Morono Y."/>
            <person name="Uchiyama I."/>
            <person name="Ito T."/>
            <person name="Fujiyama A."/>
            <person name="Inagaki F."/>
            <person name="Takami H."/>
        </authorList>
    </citation>
    <scope>NUCLEOTIDE SEQUENCE</scope>
    <source>
        <strain evidence="2">Expedition CK06-06</strain>
    </source>
</reference>
<organism evidence="2">
    <name type="scientific">marine sediment metagenome</name>
    <dbReference type="NCBI Taxonomy" id="412755"/>
    <lineage>
        <taxon>unclassified sequences</taxon>
        <taxon>metagenomes</taxon>
        <taxon>ecological metagenomes</taxon>
    </lineage>
</organism>
<dbReference type="SUPFAM" id="SSF52096">
    <property type="entry name" value="ClpP/crotonase"/>
    <property type="match status" value="1"/>
</dbReference>
<accession>X0YEB4</accession>
<feature type="non-terminal residue" evidence="2">
    <location>
        <position position="158"/>
    </location>
</feature>
<dbReference type="AlphaFoldDB" id="X0YEB4"/>
<proteinExistence type="inferred from homology"/>
<dbReference type="EMBL" id="BARS01056922">
    <property type="protein sequence ID" value="GAG47018.1"/>
    <property type="molecule type" value="Genomic_DNA"/>
</dbReference>
<gene>
    <name evidence="2" type="ORF">S01H1_83662</name>
</gene>
<dbReference type="InterPro" id="IPR029045">
    <property type="entry name" value="ClpP/crotonase-like_dom_sf"/>
</dbReference>
<sequence length="158" mass="17936">DPHAPLPTVRKRLLMERRMAHDAVNPASLSTIFHFCKPCIAQVHGYCYGWHFQLAAGVDIVIASEEALFTHPAFRYIIEAWPMTVLMDTMGVKRAAELLFTGRAFTAWEMDRCGFVNKVVPRDKLEEEVLELASVIALQPLDVLVVGKHYLETLRAMR</sequence>
<dbReference type="Pfam" id="PF00378">
    <property type="entry name" value="ECH_1"/>
    <property type="match status" value="1"/>
</dbReference>
<evidence type="ECO:0000256" key="1">
    <source>
        <dbReference type="ARBA" id="ARBA00005254"/>
    </source>
</evidence>
<name>X0YEB4_9ZZZZ</name>
<evidence type="ECO:0008006" key="3">
    <source>
        <dbReference type="Google" id="ProtNLM"/>
    </source>
</evidence>
<dbReference type="PANTHER" id="PTHR43802:SF1">
    <property type="entry name" value="IP11341P-RELATED"/>
    <property type="match status" value="1"/>
</dbReference>
<dbReference type="PANTHER" id="PTHR43802">
    <property type="entry name" value="ENOYL-COA HYDRATASE"/>
    <property type="match status" value="1"/>
</dbReference>
<dbReference type="Gene3D" id="3.90.226.10">
    <property type="entry name" value="2-enoyl-CoA Hydratase, Chain A, domain 1"/>
    <property type="match status" value="1"/>
</dbReference>
<dbReference type="CDD" id="cd06558">
    <property type="entry name" value="crotonase-like"/>
    <property type="match status" value="1"/>
</dbReference>
<evidence type="ECO:0000313" key="2">
    <source>
        <dbReference type="EMBL" id="GAG47018.1"/>
    </source>
</evidence>
<dbReference type="InterPro" id="IPR001753">
    <property type="entry name" value="Enoyl-CoA_hydra/iso"/>
</dbReference>
<protein>
    <recommendedName>
        <fullName evidence="3">Enoyl-CoA hydratase</fullName>
    </recommendedName>
</protein>
<feature type="non-terminal residue" evidence="2">
    <location>
        <position position="1"/>
    </location>
</feature>